<name>A0ACB8C3Y3_DERSI</name>
<reference evidence="1" key="1">
    <citation type="submission" date="2020-05" db="EMBL/GenBank/DDBJ databases">
        <title>Large-scale comparative analyses of tick genomes elucidate their genetic diversity and vector capacities.</title>
        <authorList>
            <person name="Jia N."/>
            <person name="Wang J."/>
            <person name="Shi W."/>
            <person name="Du L."/>
            <person name="Sun Y."/>
            <person name="Zhan W."/>
            <person name="Jiang J."/>
            <person name="Wang Q."/>
            <person name="Zhang B."/>
            <person name="Ji P."/>
            <person name="Sakyi L.B."/>
            <person name="Cui X."/>
            <person name="Yuan T."/>
            <person name="Jiang B."/>
            <person name="Yang W."/>
            <person name="Lam T.T.-Y."/>
            <person name="Chang Q."/>
            <person name="Ding S."/>
            <person name="Wang X."/>
            <person name="Zhu J."/>
            <person name="Ruan X."/>
            <person name="Zhao L."/>
            <person name="Wei J."/>
            <person name="Que T."/>
            <person name="Du C."/>
            <person name="Cheng J."/>
            <person name="Dai P."/>
            <person name="Han X."/>
            <person name="Huang E."/>
            <person name="Gao Y."/>
            <person name="Liu J."/>
            <person name="Shao H."/>
            <person name="Ye R."/>
            <person name="Li L."/>
            <person name="Wei W."/>
            <person name="Wang X."/>
            <person name="Wang C."/>
            <person name="Yang T."/>
            <person name="Huo Q."/>
            <person name="Li W."/>
            <person name="Guo W."/>
            <person name="Chen H."/>
            <person name="Zhou L."/>
            <person name="Ni X."/>
            <person name="Tian J."/>
            <person name="Zhou Y."/>
            <person name="Sheng Y."/>
            <person name="Liu T."/>
            <person name="Pan Y."/>
            <person name="Xia L."/>
            <person name="Li J."/>
            <person name="Zhao F."/>
            <person name="Cao W."/>
        </authorList>
    </citation>
    <scope>NUCLEOTIDE SEQUENCE</scope>
    <source>
        <strain evidence="1">Dsil-2018</strain>
    </source>
</reference>
<dbReference type="EMBL" id="CM023478">
    <property type="protein sequence ID" value="KAH7933553.1"/>
    <property type="molecule type" value="Genomic_DNA"/>
</dbReference>
<protein>
    <submittedName>
        <fullName evidence="1">Uncharacterized protein</fullName>
    </submittedName>
</protein>
<gene>
    <name evidence="1" type="ORF">HPB49_013869</name>
</gene>
<evidence type="ECO:0000313" key="2">
    <source>
        <dbReference type="Proteomes" id="UP000821865"/>
    </source>
</evidence>
<keyword evidence="2" id="KW-1185">Reference proteome</keyword>
<proteinExistence type="predicted"/>
<organism evidence="1 2">
    <name type="scientific">Dermacentor silvarum</name>
    <name type="common">Tick</name>
    <dbReference type="NCBI Taxonomy" id="543639"/>
    <lineage>
        <taxon>Eukaryota</taxon>
        <taxon>Metazoa</taxon>
        <taxon>Ecdysozoa</taxon>
        <taxon>Arthropoda</taxon>
        <taxon>Chelicerata</taxon>
        <taxon>Arachnida</taxon>
        <taxon>Acari</taxon>
        <taxon>Parasitiformes</taxon>
        <taxon>Ixodida</taxon>
        <taxon>Ixodoidea</taxon>
        <taxon>Ixodidae</taxon>
        <taxon>Rhipicephalinae</taxon>
        <taxon>Dermacentor</taxon>
    </lineage>
</organism>
<accession>A0ACB8C3Y3</accession>
<comment type="caution">
    <text evidence="1">The sequence shown here is derived from an EMBL/GenBank/DDBJ whole genome shotgun (WGS) entry which is preliminary data.</text>
</comment>
<sequence>MGRFDQFIEDGDEDFQSYLERFDHFLKASQVSDALKVSVFITAIGNKAYKTLKTLLEPEKPGNKTNEQLVQTLQEQYVPQNSIIAERFKFNRRLQQDGETVAAFVVELKRLVTSCGFGAFLDEAFRDRFVAGLCDKETQAEVLKNSKLTFRNACDIARSIELARKESRDIQPGAAQGTVSAIHRKPDSRKRPLRWREETSAMPADIRATESLPCFRCGSEHEASICKF</sequence>
<dbReference type="Proteomes" id="UP000821865">
    <property type="component" value="Chromosome 9"/>
</dbReference>
<evidence type="ECO:0000313" key="1">
    <source>
        <dbReference type="EMBL" id="KAH7933553.1"/>
    </source>
</evidence>